<accession>A0A0K2UCY3</accession>
<reference evidence="1" key="1">
    <citation type="submission" date="2014-05" db="EMBL/GenBank/DDBJ databases">
        <authorList>
            <person name="Chronopoulou M."/>
        </authorList>
    </citation>
    <scope>NUCLEOTIDE SEQUENCE</scope>
    <source>
        <tissue evidence="1">Whole organism</tissue>
    </source>
</reference>
<dbReference type="AlphaFoldDB" id="A0A0K2UCY3"/>
<protein>
    <submittedName>
        <fullName evidence="1">Uncharacterized protein</fullName>
    </submittedName>
</protein>
<evidence type="ECO:0000313" key="1">
    <source>
        <dbReference type="EMBL" id="CDW36103.1"/>
    </source>
</evidence>
<dbReference type="EMBL" id="HACA01018742">
    <property type="protein sequence ID" value="CDW36103.1"/>
    <property type="molecule type" value="Transcribed_RNA"/>
</dbReference>
<proteinExistence type="predicted"/>
<organism evidence="1">
    <name type="scientific">Lepeophtheirus salmonis</name>
    <name type="common">Salmon louse</name>
    <name type="synonym">Caligus salmonis</name>
    <dbReference type="NCBI Taxonomy" id="72036"/>
    <lineage>
        <taxon>Eukaryota</taxon>
        <taxon>Metazoa</taxon>
        <taxon>Ecdysozoa</taxon>
        <taxon>Arthropoda</taxon>
        <taxon>Crustacea</taxon>
        <taxon>Multicrustacea</taxon>
        <taxon>Hexanauplia</taxon>
        <taxon>Copepoda</taxon>
        <taxon>Siphonostomatoida</taxon>
        <taxon>Caligidae</taxon>
        <taxon>Lepeophtheirus</taxon>
    </lineage>
</organism>
<name>A0A0K2UCY3_LEPSM</name>
<sequence length="50" mass="5904">MLRSKMRPRTSFFNTCLILSLPTLNSFNFLFSQLYHSVFSSRLLTSVYHT</sequence>